<dbReference type="EMBL" id="FQUQ01000002">
    <property type="protein sequence ID" value="SHF45032.1"/>
    <property type="molecule type" value="Genomic_DNA"/>
</dbReference>
<name>A0A1M5BS17_9SPHI</name>
<sequence>MLMNIKLKFIPVILIAILTSCQMNSGDQNEDSTSLKGVTQTAEIISMNGKKITDELLKLQQENLISAKDASQLSKRLNEDLDHYLLHQDIDTKGIEQLFLESVKSFENIKINRSVFTIIQSAYHSITSQRMMRDPAKIDMTIQLNTNNMMNQWFENYQTDGDKLTDLITQVQKEKRLALDKDITAAEYDEMINTVNKIKNDSLISKEQLKEMLIAGMRKHANKSNNSNLAILNVYGAIDRIKKLGIEKELSAIYEKKWVKPKEPSYAEMKQQVTGRFTVLLNEEHISQNEFSLLTNTLINDIAYCESASINDKGKIKDQLLKGLSILKPMALDTEDREAVTDWYFMLSQKKGVDIKSELNKWLYDL</sequence>
<evidence type="ECO:0000256" key="1">
    <source>
        <dbReference type="SAM" id="SignalP"/>
    </source>
</evidence>
<dbReference type="PROSITE" id="PS51257">
    <property type="entry name" value="PROKAR_LIPOPROTEIN"/>
    <property type="match status" value="1"/>
</dbReference>
<dbReference type="AlphaFoldDB" id="A0A1M5BS17"/>
<dbReference type="Proteomes" id="UP000184287">
    <property type="component" value="Unassembled WGS sequence"/>
</dbReference>
<proteinExistence type="predicted"/>
<keyword evidence="3" id="KW-1185">Reference proteome</keyword>
<organism evidence="2 3">
    <name type="scientific">Pedobacter caeni</name>
    <dbReference type="NCBI Taxonomy" id="288992"/>
    <lineage>
        <taxon>Bacteria</taxon>
        <taxon>Pseudomonadati</taxon>
        <taxon>Bacteroidota</taxon>
        <taxon>Sphingobacteriia</taxon>
        <taxon>Sphingobacteriales</taxon>
        <taxon>Sphingobacteriaceae</taxon>
        <taxon>Pedobacter</taxon>
    </lineage>
</organism>
<feature type="chain" id="PRO_5012431790" description="SurA N-terminal domain-containing protein" evidence="1">
    <location>
        <begin position="26"/>
        <end position="366"/>
    </location>
</feature>
<evidence type="ECO:0000313" key="2">
    <source>
        <dbReference type="EMBL" id="SHF45032.1"/>
    </source>
</evidence>
<keyword evidence="1" id="KW-0732">Signal</keyword>
<evidence type="ECO:0000313" key="3">
    <source>
        <dbReference type="Proteomes" id="UP000184287"/>
    </source>
</evidence>
<accession>A0A1M5BS17</accession>
<dbReference type="STRING" id="288992.SAMN04488522_1021320"/>
<gene>
    <name evidence="2" type="ORF">SAMN04488522_1021320</name>
</gene>
<feature type="signal peptide" evidence="1">
    <location>
        <begin position="1"/>
        <end position="25"/>
    </location>
</feature>
<dbReference type="InterPro" id="IPR038360">
    <property type="entry name" value="DUF4844_sf"/>
</dbReference>
<dbReference type="Gene3D" id="1.20.1480.40">
    <property type="entry name" value="Uncharacterised protein PF16133, DUF4844"/>
    <property type="match status" value="1"/>
</dbReference>
<protein>
    <recommendedName>
        <fullName evidence="4">SurA N-terminal domain-containing protein</fullName>
    </recommendedName>
</protein>
<reference evidence="3" key="1">
    <citation type="submission" date="2016-11" db="EMBL/GenBank/DDBJ databases">
        <authorList>
            <person name="Varghese N."/>
            <person name="Submissions S."/>
        </authorList>
    </citation>
    <scope>NUCLEOTIDE SEQUENCE [LARGE SCALE GENOMIC DNA]</scope>
    <source>
        <strain evidence="3">DSM 16990</strain>
    </source>
</reference>
<evidence type="ECO:0008006" key="4">
    <source>
        <dbReference type="Google" id="ProtNLM"/>
    </source>
</evidence>